<evidence type="ECO:0000256" key="1">
    <source>
        <dbReference type="SAM" id="MobiDB-lite"/>
    </source>
</evidence>
<dbReference type="AlphaFoldDB" id="A0A4Z2HI46"/>
<proteinExistence type="predicted"/>
<dbReference type="EMBL" id="SRLO01000250">
    <property type="protein sequence ID" value="TNN64584.1"/>
    <property type="molecule type" value="Genomic_DNA"/>
</dbReference>
<gene>
    <name evidence="2" type="ORF">EYF80_025211</name>
</gene>
<dbReference type="Proteomes" id="UP000314294">
    <property type="component" value="Unassembled WGS sequence"/>
</dbReference>
<feature type="region of interest" description="Disordered" evidence="1">
    <location>
        <begin position="128"/>
        <end position="148"/>
    </location>
</feature>
<accession>A0A4Z2HI46</accession>
<reference evidence="2 3" key="1">
    <citation type="submission" date="2019-03" db="EMBL/GenBank/DDBJ databases">
        <title>First draft genome of Liparis tanakae, snailfish: a comprehensive survey of snailfish specific genes.</title>
        <authorList>
            <person name="Kim W."/>
            <person name="Song I."/>
            <person name="Jeong J.-H."/>
            <person name="Kim D."/>
            <person name="Kim S."/>
            <person name="Ryu S."/>
            <person name="Song J.Y."/>
            <person name="Lee S.K."/>
        </authorList>
    </citation>
    <scope>NUCLEOTIDE SEQUENCE [LARGE SCALE GENOMIC DNA]</scope>
    <source>
        <tissue evidence="2">Muscle</tissue>
    </source>
</reference>
<evidence type="ECO:0000313" key="3">
    <source>
        <dbReference type="Proteomes" id="UP000314294"/>
    </source>
</evidence>
<keyword evidence="3" id="KW-1185">Reference proteome</keyword>
<organism evidence="2 3">
    <name type="scientific">Liparis tanakae</name>
    <name type="common">Tanaka's snailfish</name>
    <dbReference type="NCBI Taxonomy" id="230148"/>
    <lineage>
        <taxon>Eukaryota</taxon>
        <taxon>Metazoa</taxon>
        <taxon>Chordata</taxon>
        <taxon>Craniata</taxon>
        <taxon>Vertebrata</taxon>
        <taxon>Euteleostomi</taxon>
        <taxon>Actinopterygii</taxon>
        <taxon>Neopterygii</taxon>
        <taxon>Teleostei</taxon>
        <taxon>Neoteleostei</taxon>
        <taxon>Acanthomorphata</taxon>
        <taxon>Eupercaria</taxon>
        <taxon>Perciformes</taxon>
        <taxon>Cottioidei</taxon>
        <taxon>Cottales</taxon>
        <taxon>Liparidae</taxon>
        <taxon>Liparis</taxon>
    </lineage>
</organism>
<name>A0A4Z2HI46_9TELE</name>
<evidence type="ECO:0000313" key="2">
    <source>
        <dbReference type="EMBL" id="TNN64584.1"/>
    </source>
</evidence>
<comment type="caution">
    <text evidence="2">The sequence shown here is derived from an EMBL/GenBank/DDBJ whole genome shotgun (WGS) entry which is preliminary data.</text>
</comment>
<sequence>MNPVPAAKRSSSKSLSSTAVTGYGTPTPTPNPTHPDTLSPTGTLPVTGVTHRTPGAPLLFPPRSSNPPGLLPGFCLVATRAGDGAGSGSCRAIITAGRSFSTSPPACCSGGEVGLVWDENESKKLGGKERNYIADYTPDGNTGRPERF</sequence>
<protein>
    <submittedName>
        <fullName evidence="2">Uncharacterized protein</fullName>
    </submittedName>
</protein>
<feature type="region of interest" description="Disordered" evidence="1">
    <location>
        <begin position="1"/>
        <end position="65"/>
    </location>
</feature>